<dbReference type="GeneID" id="70244677"/>
<comment type="caution">
    <text evidence="1">The sequence shown here is derived from an EMBL/GenBank/DDBJ whole genome shotgun (WGS) entry which is preliminary data.</text>
</comment>
<sequence>MGSPTGCTAVETWRGQLSPLNVMRGNYASLAPKAVLMSAFIARQAFTESKCHGPVRCWEGAVGNAAGAADLNGCEPDFAVVAALKEKTRTASLQTTCPPELSPIITLTACYLSIIGAAIDGGWLSYCSIACPLHRYS</sequence>
<dbReference type="RefSeq" id="XP_046068969.1">
    <property type="nucleotide sequence ID" value="XM_046214390.1"/>
</dbReference>
<dbReference type="Proteomes" id="UP001201262">
    <property type="component" value="Unassembled WGS sequence"/>
</dbReference>
<dbReference type="AlphaFoldDB" id="A0AAD4KPH7"/>
<proteinExistence type="predicted"/>
<reference evidence="1" key="1">
    <citation type="submission" date="2021-12" db="EMBL/GenBank/DDBJ databases">
        <title>Convergent genome expansion in fungi linked to evolution of root-endophyte symbiosis.</title>
        <authorList>
            <consortium name="DOE Joint Genome Institute"/>
            <person name="Ke Y.-H."/>
            <person name="Bonito G."/>
            <person name="Liao H.-L."/>
            <person name="Looney B."/>
            <person name="Rojas-Flechas A."/>
            <person name="Nash J."/>
            <person name="Hameed K."/>
            <person name="Schadt C."/>
            <person name="Martin F."/>
            <person name="Crous P.W."/>
            <person name="Miettinen O."/>
            <person name="Magnuson J.K."/>
            <person name="Labbe J."/>
            <person name="Jacobson D."/>
            <person name="Doktycz M.J."/>
            <person name="Veneault-Fourrey C."/>
            <person name="Kuo A."/>
            <person name="Mondo S."/>
            <person name="Calhoun S."/>
            <person name="Riley R."/>
            <person name="Ohm R."/>
            <person name="LaButti K."/>
            <person name="Andreopoulos B."/>
            <person name="Pangilinan J."/>
            <person name="Nolan M."/>
            <person name="Tritt A."/>
            <person name="Clum A."/>
            <person name="Lipzen A."/>
            <person name="Daum C."/>
            <person name="Barry K."/>
            <person name="Grigoriev I.V."/>
            <person name="Vilgalys R."/>
        </authorList>
    </citation>
    <scope>NUCLEOTIDE SEQUENCE</scope>
    <source>
        <strain evidence="1">PMI_201</strain>
    </source>
</reference>
<keyword evidence="2" id="KW-1185">Reference proteome</keyword>
<dbReference type="EMBL" id="JAJTJA010000010">
    <property type="protein sequence ID" value="KAH8693096.1"/>
    <property type="molecule type" value="Genomic_DNA"/>
</dbReference>
<organism evidence="1 2">
    <name type="scientific">Talaromyces proteolyticus</name>
    <dbReference type="NCBI Taxonomy" id="1131652"/>
    <lineage>
        <taxon>Eukaryota</taxon>
        <taxon>Fungi</taxon>
        <taxon>Dikarya</taxon>
        <taxon>Ascomycota</taxon>
        <taxon>Pezizomycotina</taxon>
        <taxon>Eurotiomycetes</taxon>
        <taxon>Eurotiomycetidae</taxon>
        <taxon>Eurotiales</taxon>
        <taxon>Trichocomaceae</taxon>
        <taxon>Talaromyces</taxon>
        <taxon>Talaromyces sect. Bacilispori</taxon>
    </lineage>
</organism>
<evidence type="ECO:0000313" key="2">
    <source>
        <dbReference type="Proteomes" id="UP001201262"/>
    </source>
</evidence>
<protein>
    <submittedName>
        <fullName evidence="1">Uncharacterized protein</fullName>
    </submittedName>
</protein>
<accession>A0AAD4KPH7</accession>
<name>A0AAD4KPH7_9EURO</name>
<gene>
    <name evidence="1" type="ORF">BGW36DRAFT_362633</name>
</gene>
<evidence type="ECO:0000313" key="1">
    <source>
        <dbReference type="EMBL" id="KAH8693096.1"/>
    </source>
</evidence>
<dbReference type="PROSITE" id="PS50270">
    <property type="entry name" value="NGF_2"/>
    <property type="match status" value="1"/>
</dbReference>